<dbReference type="EMBL" id="CABVGP010000001">
    <property type="protein sequence ID" value="VVJ17703.1"/>
    <property type="molecule type" value="Genomic_DNA"/>
</dbReference>
<dbReference type="Proteomes" id="UP000399805">
    <property type="component" value="Unassembled WGS sequence"/>
</dbReference>
<name>A0A6I8LLE9_9PSEU</name>
<organism evidence="2 3">
    <name type="scientific">Amycolatopsis camponoti</name>
    <dbReference type="NCBI Taxonomy" id="2606593"/>
    <lineage>
        <taxon>Bacteria</taxon>
        <taxon>Bacillati</taxon>
        <taxon>Actinomycetota</taxon>
        <taxon>Actinomycetes</taxon>
        <taxon>Pseudonocardiales</taxon>
        <taxon>Pseudonocardiaceae</taxon>
        <taxon>Amycolatopsis</taxon>
    </lineage>
</organism>
<reference evidence="2 3" key="1">
    <citation type="submission" date="2019-09" db="EMBL/GenBank/DDBJ databases">
        <authorList>
            <person name="Leyn A S."/>
        </authorList>
    </citation>
    <scope>NUCLEOTIDE SEQUENCE [LARGE SCALE GENOMIC DNA]</scope>
    <source>
        <strain evidence="2">AA231_1</strain>
    </source>
</reference>
<feature type="region of interest" description="Disordered" evidence="1">
    <location>
        <begin position="1"/>
        <end position="26"/>
    </location>
</feature>
<protein>
    <submittedName>
        <fullName evidence="2">Uncharacterized protein</fullName>
    </submittedName>
</protein>
<accession>A0A6I8LLE9</accession>
<evidence type="ECO:0000313" key="2">
    <source>
        <dbReference type="EMBL" id="VVJ17703.1"/>
    </source>
</evidence>
<sequence length="40" mass="4560">MFGLGVSCLSRHENPESYPLPSGSKPYLSERKNFDLHPIR</sequence>
<evidence type="ECO:0000256" key="1">
    <source>
        <dbReference type="SAM" id="MobiDB-lite"/>
    </source>
</evidence>
<proteinExistence type="predicted"/>
<gene>
    <name evidence="2" type="ORF">AA23TX_02724</name>
</gene>
<dbReference type="AlphaFoldDB" id="A0A6I8LLE9"/>
<evidence type="ECO:0000313" key="3">
    <source>
        <dbReference type="Proteomes" id="UP000399805"/>
    </source>
</evidence>
<keyword evidence="3" id="KW-1185">Reference proteome</keyword>